<dbReference type="Pfam" id="PF00057">
    <property type="entry name" value="Ldl_recept_a"/>
    <property type="match status" value="1"/>
</dbReference>
<dbReference type="AlphaFoldDB" id="A0A7F5RN29"/>
<dbReference type="FunCoup" id="A0A7F5RN29">
    <property type="interactions" value="6"/>
</dbReference>
<dbReference type="PROSITE" id="PS01209">
    <property type="entry name" value="LDLRA_1"/>
    <property type="match status" value="1"/>
</dbReference>
<dbReference type="PRINTS" id="PR00261">
    <property type="entry name" value="LDLRECEPTOR"/>
</dbReference>
<evidence type="ECO:0000256" key="5">
    <source>
        <dbReference type="ARBA" id="ARBA00023136"/>
    </source>
</evidence>
<evidence type="ECO:0000256" key="1">
    <source>
        <dbReference type="ARBA" id="ARBA00004401"/>
    </source>
</evidence>
<evidence type="ECO:0000259" key="13">
    <source>
        <dbReference type="PROSITE" id="PS50240"/>
    </source>
</evidence>
<feature type="compositionally biased region" description="Low complexity" evidence="9">
    <location>
        <begin position="226"/>
        <end position="241"/>
    </location>
</feature>
<dbReference type="KEGG" id="apln:108745211"/>
<keyword evidence="3" id="KW-0735">Signal-anchor</keyword>
<dbReference type="PROSITE" id="PS50240">
    <property type="entry name" value="TRYPSIN_DOM"/>
    <property type="match status" value="1"/>
</dbReference>
<organism evidence="14 15">
    <name type="scientific">Agrilus planipennis</name>
    <name type="common">Emerald ash borer</name>
    <name type="synonym">Agrilus marcopoli</name>
    <dbReference type="NCBI Taxonomy" id="224129"/>
    <lineage>
        <taxon>Eukaryota</taxon>
        <taxon>Metazoa</taxon>
        <taxon>Ecdysozoa</taxon>
        <taxon>Arthropoda</taxon>
        <taxon>Hexapoda</taxon>
        <taxon>Insecta</taxon>
        <taxon>Pterygota</taxon>
        <taxon>Neoptera</taxon>
        <taxon>Endopterygota</taxon>
        <taxon>Coleoptera</taxon>
        <taxon>Polyphaga</taxon>
        <taxon>Elateriformia</taxon>
        <taxon>Buprestoidea</taxon>
        <taxon>Buprestidae</taxon>
        <taxon>Agrilinae</taxon>
        <taxon>Agrilus</taxon>
    </lineage>
</organism>
<dbReference type="PROSITE" id="PS50024">
    <property type="entry name" value="SEA"/>
    <property type="match status" value="1"/>
</dbReference>
<gene>
    <name evidence="15" type="primary">LOC108745211</name>
</gene>
<proteinExistence type="predicted"/>
<dbReference type="RefSeq" id="XP_025837341.1">
    <property type="nucleotide sequence ID" value="XM_025981556.1"/>
</dbReference>
<dbReference type="Pfam" id="PF00089">
    <property type="entry name" value="Trypsin"/>
    <property type="match status" value="1"/>
</dbReference>
<dbReference type="PROSITE" id="PS50068">
    <property type="entry name" value="LDLRA_2"/>
    <property type="match status" value="2"/>
</dbReference>
<feature type="disulfide bond" evidence="8">
    <location>
        <begin position="380"/>
        <end position="395"/>
    </location>
</feature>
<dbReference type="InParanoid" id="A0A7F5RN29"/>
<dbReference type="SUPFAM" id="SSF50494">
    <property type="entry name" value="Trypsin-like serine proteases"/>
    <property type="match status" value="1"/>
</dbReference>
<dbReference type="InterPro" id="IPR009003">
    <property type="entry name" value="Peptidase_S1_PA"/>
</dbReference>
<dbReference type="SUPFAM" id="SSF82671">
    <property type="entry name" value="SEA domain"/>
    <property type="match status" value="1"/>
</dbReference>
<dbReference type="GO" id="GO:0004252">
    <property type="term" value="F:serine-type endopeptidase activity"/>
    <property type="evidence" value="ECO:0007669"/>
    <property type="project" value="InterPro"/>
</dbReference>
<keyword evidence="5 10" id="KW-0472">Membrane</keyword>
<dbReference type="FunFam" id="2.40.10.10:FF:000235">
    <property type="entry name" value="Atrial natriuretic peptide-converting enzyme"/>
    <property type="match status" value="1"/>
</dbReference>
<evidence type="ECO:0000256" key="3">
    <source>
        <dbReference type="ARBA" id="ARBA00022968"/>
    </source>
</evidence>
<comment type="caution">
    <text evidence="8">Lacks conserved residue(s) required for the propagation of feature annotation.</text>
</comment>
<evidence type="ECO:0000256" key="4">
    <source>
        <dbReference type="ARBA" id="ARBA00022989"/>
    </source>
</evidence>
<dbReference type="SMART" id="SM00192">
    <property type="entry name" value="LDLa"/>
    <property type="match status" value="2"/>
</dbReference>
<dbReference type="PROSITE" id="PS50038">
    <property type="entry name" value="FZ"/>
    <property type="match status" value="1"/>
</dbReference>
<keyword evidence="6 8" id="KW-1015">Disulfide bond</keyword>
<feature type="transmembrane region" description="Helical" evidence="10">
    <location>
        <begin position="67"/>
        <end position="92"/>
    </location>
</feature>
<evidence type="ECO:0000313" key="15">
    <source>
        <dbReference type="RefSeq" id="XP_025837341.1"/>
    </source>
</evidence>
<feature type="disulfide bond" evidence="7">
    <location>
        <begin position="257"/>
        <end position="303"/>
    </location>
</feature>
<dbReference type="InterPro" id="IPR020067">
    <property type="entry name" value="Frizzled_dom"/>
</dbReference>
<name>A0A7F5RN29_AGRPL</name>
<dbReference type="PANTHER" id="PTHR24258:SF146">
    <property type="entry name" value="ATRIAL NATRIURETIC PEPTIDE-CONVERTING ENZYME"/>
    <property type="match status" value="1"/>
</dbReference>
<feature type="region of interest" description="Disordered" evidence="9">
    <location>
        <begin position="226"/>
        <end position="246"/>
    </location>
</feature>
<dbReference type="Gene3D" id="3.30.70.960">
    <property type="entry name" value="SEA domain"/>
    <property type="match status" value="1"/>
</dbReference>
<evidence type="ECO:0000313" key="14">
    <source>
        <dbReference type="Proteomes" id="UP000192223"/>
    </source>
</evidence>
<evidence type="ECO:0000256" key="6">
    <source>
        <dbReference type="ARBA" id="ARBA00023157"/>
    </source>
</evidence>
<dbReference type="InterPro" id="IPR036790">
    <property type="entry name" value="Frizzled_dom_sf"/>
</dbReference>
<feature type="domain" description="FZ" evidence="12">
    <location>
        <begin position="244"/>
        <end position="369"/>
    </location>
</feature>
<dbReference type="Gene3D" id="2.40.10.10">
    <property type="entry name" value="Trypsin-like serine proteases"/>
    <property type="match status" value="1"/>
</dbReference>
<dbReference type="CDD" id="cd07066">
    <property type="entry name" value="CRD_FZ"/>
    <property type="match status" value="1"/>
</dbReference>
<dbReference type="GO" id="GO:0006508">
    <property type="term" value="P:proteolysis"/>
    <property type="evidence" value="ECO:0007669"/>
    <property type="project" value="InterPro"/>
</dbReference>
<evidence type="ECO:0000259" key="11">
    <source>
        <dbReference type="PROSITE" id="PS50024"/>
    </source>
</evidence>
<dbReference type="Pfam" id="PF01390">
    <property type="entry name" value="SEA"/>
    <property type="match status" value="1"/>
</dbReference>
<dbReference type="CDD" id="cd00112">
    <property type="entry name" value="LDLa"/>
    <property type="match status" value="1"/>
</dbReference>
<dbReference type="InterPro" id="IPR001254">
    <property type="entry name" value="Trypsin_dom"/>
</dbReference>
<dbReference type="PANTHER" id="PTHR24258">
    <property type="entry name" value="SERINE PROTEASE-RELATED"/>
    <property type="match status" value="1"/>
</dbReference>
<feature type="domain" description="SEA" evidence="11">
    <location>
        <begin position="101"/>
        <end position="222"/>
    </location>
</feature>
<comment type="subcellular location">
    <subcellularLocation>
        <location evidence="1">Cell membrane</location>
        <topology evidence="1">Single-pass type II membrane protein</topology>
    </subcellularLocation>
</comment>
<protein>
    <submittedName>
        <fullName evidence="15">Atrial natriuretic peptide-converting enzyme</fullName>
    </submittedName>
</protein>
<feature type="disulfide bond" evidence="8">
    <location>
        <begin position="418"/>
        <end position="433"/>
    </location>
</feature>
<dbReference type="CDD" id="cd00190">
    <property type="entry name" value="Tryp_SPc"/>
    <property type="match status" value="1"/>
</dbReference>
<dbReference type="SMART" id="SM00063">
    <property type="entry name" value="FRI"/>
    <property type="match status" value="1"/>
</dbReference>
<evidence type="ECO:0000256" key="2">
    <source>
        <dbReference type="ARBA" id="ARBA00022692"/>
    </source>
</evidence>
<evidence type="ECO:0000256" key="7">
    <source>
        <dbReference type="PROSITE-ProRule" id="PRU00090"/>
    </source>
</evidence>
<evidence type="ECO:0000256" key="10">
    <source>
        <dbReference type="SAM" id="Phobius"/>
    </source>
</evidence>
<sequence length="793" mass="88464">GVTKFTCSQNIFTVAMDHKNGRNGSWDSKMSVSSGSTHAKRFRKSSSSILSSDSDIRFTRRKLSSQYKCGCCIIAAFLLLLLLASASVYVGYTFFVSHIPDEQVYRGTFKVANGDTFQAELTDPSSQIFQEKSRDYRERLNLLFRRSFIRYGFDRAEILAFDGNEDEDLIIHFSIYINPVYVNIKAKDLEMLLAKDINSKEPIYFPDIVIDPDSLEIVQGELIPRSTTVPSTKPSTKTTTQLPPPPRKCVPTQITYCSKVNYNVTSFPNIFGHNSIKDVMEDFISFRELVDAECYRSAFEFICQTLQPPCKKGEDEDEMVLPCRSFCREFLSGCGDRLLPKYKNSLDCSRFPEFQGKGSCITKPDCVQEMQSRALSPRICDGVIDCQDLSDEFSCSYCPSDHVHCGVGRVCIHPSKRCDGRVQCPDGSDERGCLSLAPSVANVTSANIVTPHLPRYHSEGFVTFNEKGQVGKLCAETPPGMKLGENETSEVLHTVAASLCKTLTFKKLLSVSVEIDQEPNVPYVVIKEPKGSQINFVRSECPSKQVLKVECSDIVCGIQTTRPPSAGINGLSKMSSYGDWPWHTALFKQDVHVCDGTLVSPDWVITTASCFQGQPKAEWSVRLGTIRITSSSPWQQERRIVGMVKSPVEGSTIAMVKLEYPVALTDFVRPVCLPEDDKEFLLSNATYCNALGWSRMRGQLQRVQIQVANMDKCENVSISTANSLCTGAVYGENDCSEEEYAGSPMLCLLSSARWALVGVTNWRIGCSMGRPRMYDKITSNADWIRETINSISR</sequence>
<dbReference type="InterPro" id="IPR002172">
    <property type="entry name" value="LDrepeatLR_classA_rpt"/>
</dbReference>
<evidence type="ECO:0000259" key="12">
    <source>
        <dbReference type="PROSITE" id="PS50038"/>
    </source>
</evidence>
<evidence type="ECO:0000256" key="9">
    <source>
        <dbReference type="SAM" id="MobiDB-lite"/>
    </source>
</evidence>
<dbReference type="Pfam" id="PF01392">
    <property type="entry name" value="Fz"/>
    <property type="match status" value="1"/>
</dbReference>
<dbReference type="SUPFAM" id="SSF57424">
    <property type="entry name" value="LDL receptor-like module"/>
    <property type="match status" value="1"/>
</dbReference>
<reference evidence="15" key="1">
    <citation type="submission" date="2025-08" db="UniProtKB">
        <authorList>
            <consortium name="RefSeq"/>
        </authorList>
    </citation>
    <scope>IDENTIFICATION</scope>
    <source>
        <tissue evidence="15">Entire body</tissue>
    </source>
</reference>
<dbReference type="InterPro" id="IPR036055">
    <property type="entry name" value="LDL_receptor-like_sf"/>
</dbReference>
<dbReference type="GO" id="GO:0005886">
    <property type="term" value="C:plasma membrane"/>
    <property type="evidence" value="ECO:0007669"/>
    <property type="project" value="UniProtKB-SubCell"/>
</dbReference>
<feature type="non-terminal residue" evidence="15">
    <location>
        <position position="1"/>
    </location>
</feature>
<keyword evidence="14" id="KW-1185">Reference proteome</keyword>
<keyword evidence="2 10" id="KW-0812">Transmembrane</keyword>
<evidence type="ECO:0000256" key="8">
    <source>
        <dbReference type="PROSITE-ProRule" id="PRU00124"/>
    </source>
</evidence>
<dbReference type="SUPFAM" id="SSF63501">
    <property type="entry name" value="Frizzled cysteine-rich domain"/>
    <property type="match status" value="1"/>
</dbReference>
<feature type="domain" description="Peptidase S1" evidence="13">
    <location>
        <begin position="554"/>
        <end position="789"/>
    </location>
</feature>
<dbReference type="SMART" id="SM00020">
    <property type="entry name" value="Tryp_SPc"/>
    <property type="match status" value="1"/>
</dbReference>
<dbReference type="InterPro" id="IPR043504">
    <property type="entry name" value="Peptidase_S1_PA_chymotrypsin"/>
</dbReference>
<dbReference type="InterPro" id="IPR000082">
    <property type="entry name" value="SEA_dom"/>
</dbReference>
<accession>A0A7F5RN29</accession>
<dbReference type="Gene3D" id="4.10.400.10">
    <property type="entry name" value="Low-density Lipoprotein Receptor"/>
    <property type="match status" value="1"/>
</dbReference>
<dbReference type="Gene3D" id="1.10.2000.10">
    <property type="entry name" value="Frizzled cysteine-rich domain"/>
    <property type="match status" value="1"/>
</dbReference>
<keyword evidence="4 10" id="KW-1133">Transmembrane helix</keyword>
<dbReference type="Proteomes" id="UP000192223">
    <property type="component" value="Unplaced"/>
</dbReference>
<dbReference type="InterPro" id="IPR036364">
    <property type="entry name" value="SEA_dom_sf"/>
</dbReference>
<feature type="disulfide bond" evidence="7">
    <location>
        <begin position="249"/>
        <end position="310"/>
    </location>
</feature>
<dbReference type="InterPro" id="IPR023415">
    <property type="entry name" value="LDLR_class-A_CS"/>
</dbReference>
<dbReference type="OrthoDB" id="5985572at2759"/>
<dbReference type="GeneID" id="108745211"/>